<dbReference type="GO" id="GO:0005737">
    <property type="term" value="C:cytoplasm"/>
    <property type="evidence" value="ECO:0007669"/>
    <property type="project" value="UniProtKB-SubCell"/>
</dbReference>
<evidence type="ECO:0000256" key="6">
    <source>
        <dbReference type="ARBA" id="ARBA00050557"/>
    </source>
</evidence>
<dbReference type="Proteomes" id="UP000286095">
    <property type="component" value="Unassembled WGS sequence"/>
</dbReference>
<dbReference type="NCBIfam" id="TIGR01850">
    <property type="entry name" value="argC"/>
    <property type="match status" value="1"/>
</dbReference>
<dbReference type="UniPathway" id="UPA00068">
    <property type="reaction ID" value="UER00108"/>
</dbReference>
<keyword evidence="4 7" id="KW-0521">NADP</keyword>
<dbReference type="OrthoDB" id="9801289at2"/>
<dbReference type="Pfam" id="PF01118">
    <property type="entry name" value="Semialdhyde_dh"/>
    <property type="match status" value="1"/>
</dbReference>
<dbReference type="Pfam" id="PF22698">
    <property type="entry name" value="Semialdhyde_dhC_1"/>
    <property type="match status" value="1"/>
</dbReference>
<dbReference type="GO" id="GO:0003942">
    <property type="term" value="F:N-acetyl-gamma-glutamyl-phosphate reductase activity"/>
    <property type="evidence" value="ECO:0007669"/>
    <property type="project" value="UniProtKB-UniRule"/>
</dbReference>
<evidence type="ECO:0000256" key="8">
    <source>
        <dbReference type="PROSITE-ProRule" id="PRU10010"/>
    </source>
</evidence>
<keyword evidence="12" id="KW-1185">Reference proteome</keyword>
<comment type="subcellular location">
    <subcellularLocation>
        <location evidence="7">Cytoplasm</location>
    </subcellularLocation>
</comment>
<accession>A0A424YZ57</accession>
<evidence type="ECO:0000256" key="2">
    <source>
        <dbReference type="ARBA" id="ARBA00022571"/>
    </source>
</evidence>
<dbReference type="HAMAP" id="MF_00150">
    <property type="entry name" value="ArgC_type1"/>
    <property type="match status" value="1"/>
</dbReference>
<dbReference type="SMART" id="SM00859">
    <property type="entry name" value="Semialdhyde_dh"/>
    <property type="match status" value="1"/>
</dbReference>
<evidence type="ECO:0000313" key="11">
    <source>
        <dbReference type="EMBL" id="RQD86509.1"/>
    </source>
</evidence>
<keyword evidence="3 7" id="KW-0028">Amino-acid biosynthesis</keyword>
<comment type="function">
    <text evidence="7">Catalyzes the NADPH-dependent reduction of N-acetyl-5-glutamyl phosphate to yield N-acetyl-L-glutamate 5-semialdehyde.</text>
</comment>
<dbReference type="KEGG" id="chw:A2J15_004295"/>
<keyword evidence="7" id="KW-0963">Cytoplasm</keyword>
<dbReference type="PANTHER" id="PTHR32338:SF10">
    <property type="entry name" value="N-ACETYL-GAMMA-GLUTAMYL-PHOSPHATE REDUCTASE, CHLOROPLASTIC-RELATED"/>
    <property type="match status" value="1"/>
</dbReference>
<dbReference type="Proteomes" id="UP000093205">
    <property type="component" value="Chromosome"/>
</dbReference>
<dbReference type="PANTHER" id="PTHR32338">
    <property type="entry name" value="N-ACETYL-GAMMA-GLUTAMYL-PHOSPHATE REDUCTASE, CHLOROPLASTIC-RELATED-RELATED"/>
    <property type="match status" value="1"/>
</dbReference>
<evidence type="ECO:0000256" key="4">
    <source>
        <dbReference type="ARBA" id="ARBA00022857"/>
    </source>
</evidence>
<keyword evidence="5 7" id="KW-0560">Oxidoreductase</keyword>
<evidence type="ECO:0000256" key="3">
    <source>
        <dbReference type="ARBA" id="ARBA00022605"/>
    </source>
</evidence>
<sequence length="342" mass="38877">MKIRVGILGSSGYVGSELVRILLHHPRVEIVYLGSNSHIGKNYQDLYPHIPLNLCFENKALNELNLDLLFLATPHQMSAKLLNQAILQKMKIIDLSADFRLKNPKDYELWYEFIHPNTQLLQNAVYGLCELYKQAIKKADLIANPGCYTTCSILSLYPLFKEKIIDLHSVSIDAKSGVSGAGKNLTVNNLFCEVNENIKAYALSSHRHTPEIEEHLSYAAGQKITLQFTPHLIPMQRGILISAYANLKSNLKEQDLRDIYTKYYQNTKFIRLLPPQSFPQTRWVKSSNFVDINFSIDQRTNRIVVLGAIDNLIKGAAGQAVQNMNLMFDFEEDEGLKFFANL</sequence>
<dbReference type="SUPFAM" id="SSF51735">
    <property type="entry name" value="NAD(P)-binding Rossmann-fold domains"/>
    <property type="match status" value="1"/>
</dbReference>
<comment type="catalytic activity">
    <reaction evidence="6 7">
        <text>N-acetyl-L-glutamate 5-semialdehyde + phosphate + NADP(+) = N-acetyl-L-glutamyl 5-phosphate + NADPH + H(+)</text>
        <dbReference type="Rhea" id="RHEA:21588"/>
        <dbReference type="ChEBI" id="CHEBI:15378"/>
        <dbReference type="ChEBI" id="CHEBI:29123"/>
        <dbReference type="ChEBI" id="CHEBI:43474"/>
        <dbReference type="ChEBI" id="CHEBI:57783"/>
        <dbReference type="ChEBI" id="CHEBI:57936"/>
        <dbReference type="ChEBI" id="CHEBI:58349"/>
        <dbReference type="EC" id="1.2.1.38"/>
    </reaction>
</comment>
<organism evidence="11 13">
    <name type="scientific">Campylobacter hepaticus</name>
    <dbReference type="NCBI Taxonomy" id="1813019"/>
    <lineage>
        <taxon>Bacteria</taxon>
        <taxon>Pseudomonadati</taxon>
        <taxon>Campylobacterota</taxon>
        <taxon>Epsilonproteobacteria</taxon>
        <taxon>Campylobacterales</taxon>
        <taxon>Campylobacteraceae</taxon>
        <taxon>Campylobacter</taxon>
    </lineage>
</organism>
<dbReference type="GO" id="GO:0070401">
    <property type="term" value="F:NADP+ binding"/>
    <property type="evidence" value="ECO:0007669"/>
    <property type="project" value="InterPro"/>
</dbReference>
<reference evidence="12 13" key="1">
    <citation type="submission" date="2018-08" db="EMBL/GenBank/DDBJ databases">
        <title>Survival mechanisms of Campylobacter hepaticus identified by genomic analysis and comparative transcriptomic analysis of in vivo and in vitro derived bacteria.</title>
        <authorList>
            <person name="Van T.T.H."/>
            <person name="Moore R.J."/>
        </authorList>
    </citation>
    <scope>NUCLEOTIDE SEQUENCE [LARGE SCALE GENOMIC DNA]</scope>
    <source>
        <strain evidence="11 13">54L</strain>
        <strain evidence="10 12">HV10</strain>
    </source>
</reference>
<evidence type="ECO:0000256" key="7">
    <source>
        <dbReference type="HAMAP-Rule" id="MF_00150"/>
    </source>
</evidence>
<dbReference type="EMBL" id="QURW01000017">
    <property type="protein sequence ID" value="RQD86509.1"/>
    <property type="molecule type" value="Genomic_DNA"/>
</dbReference>
<dbReference type="Gene3D" id="3.40.50.720">
    <property type="entry name" value="NAD(P)-binding Rossmann-like Domain"/>
    <property type="match status" value="1"/>
</dbReference>
<evidence type="ECO:0000313" key="12">
    <source>
        <dbReference type="Proteomes" id="UP000093205"/>
    </source>
</evidence>
<dbReference type="AlphaFoldDB" id="A0A424YZ57"/>
<dbReference type="InterPro" id="IPR036291">
    <property type="entry name" value="NAD(P)-bd_dom_sf"/>
</dbReference>
<evidence type="ECO:0000259" key="9">
    <source>
        <dbReference type="SMART" id="SM00859"/>
    </source>
</evidence>
<dbReference type="InterPro" id="IPR023013">
    <property type="entry name" value="AGPR_AS"/>
</dbReference>
<evidence type="ECO:0000256" key="1">
    <source>
        <dbReference type="ARBA" id="ARBA00004862"/>
    </source>
</evidence>
<dbReference type="InterPro" id="IPR058924">
    <property type="entry name" value="AGPR_dimerisation_dom"/>
</dbReference>
<dbReference type="RefSeq" id="WP_066777336.1">
    <property type="nucleotide sequence ID" value="NZ_CBCSFE010000013.1"/>
</dbReference>
<dbReference type="PROSITE" id="PS01224">
    <property type="entry name" value="ARGC"/>
    <property type="match status" value="1"/>
</dbReference>
<dbReference type="CDD" id="cd23934">
    <property type="entry name" value="AGPR_1_C"/>
    <property type="match status" value="1"/>
</dbReference>
<dbReference type="EMBL" id="CP031611">
    <property type="protein sequence ID" value="AXP08927.1"/>
    <property type="molecule type" value="Genomic_DNA"/>
</dbReference>
<evidence type="ECO:0000256" key="5">
    <source>
        <dbReference type="ARBA" id="ARBA00023002"/>
    </source>
</evidence>
<comment type="pathway">
    <text evidence="1 7">Amino-acid biosynthesis; L-arginine biosynthesis; N(2)-acetyl-L-ornithine from L-glutamate: step 3/4.</text>
</comment>
<dbReference type="EC" id="1.2.1.38" evidence="7"/>
<dbReference type="GO" id="GO:0006526">
    <property type="term" value="P:L-arginine biosynthetic process"/>
    <property type="evidence" value="ECO:0007669"/>
    <property type="project" value="UniProtKB-UniRule"/>
</dbReference>
<feature type="active site" evidence="7 8">
    <location>
        <position position="147"/>
    </location>
</feature>
<dbReference type="InterPro" id="IPR000706">
    <property type="entry name" value="AGPR_type-1"/>
</dbReference>
<dbReference type="CDD" id="cd17895">
    <property type="entry name" value="AGPR_1_N"/>
    <property type="match status" value="1"/>
</dbReference>
<dbReference type="FunFam" id="3.30.360.10:FF:000014">
    <property type="entry name" value="N-acetyl-gamma-glutamyl-phosphate reductase"/>
    <property type="match status" value="1"/>
</dbReference>
<gene>
    <name evidence="7" type="primary">argC</name>
    <name evidence="10" type="ORF">A2J15_004295</name>
    <name evidence="11" type="ORF">DZD40_06380</name>
</gene>
<evidence type="ECO:0000313" key="10">
    <source>
        <dbReference type="EMBL" id="AXP08927.1"/>
    </source>
</evidence>
<dbReference type="GeneID" id="44004735"/>
<feature type="domain" description="Semialdehyde dehydrogenase NAD-binding" evidence="9">
    <location>
        <begin position="4"/>
        <end position="139"/>
    </location>
</feature>
<dbReference type="STRING" id="1813019.A2J15_06585"/>
<dbReference type="Gene3D" id="3.30.360.10">
    <property type="entry name" value="Dihydrodipicolinate Reductase, domain 2"/>
    <property type="match status" value="1"/>
</dbReference>
<proteinExistence type="inferred from homology"/>
<dbReference type="GO" id="GO:0051287">
    <property type="term" value="F:NAD binding"/>
    <property type="evidence" value="ECO:0007669"/>
    <property type="project" value="InterPro"/>
</dbReference>
<dbReference type="InterPro" id="IPR000534">
    <property type="entry name" value="Semialdehyde_DH_NAD-bd"/>
</dbReference>
<comment type="similarity">
    <text evidence="7">Belongs to the NAGSA dehydrogenase family. Type 1 subfamily.</text>
</comment>
<protein>
    <recommendedName>
        <fullName evidence="7">N-acetyl-gamma-glutamyl-phosphate reductase</fullName>
        <shortName evidence="7">AGPR</shortName>
        <ecNumber evidence="7">1.2.1.38</ecNumber>
    </recommendedName>
    <alternativeName>
        <fullName evidence="7">N-acetyl-glutamate semialdehyde dehydrogenase</fullName>
        <shortName evidence="7">NAGSA dehydrogenase</shortName>
    </alternativeName>
</protein>
<dbReference type="SUPFAM" id="SSF55347">
    <property type="entry name" value="Glyceraldehyde-3-phosphate dehydrogenase-like, C-terminal domain"/>
    <property type="match status" value="1"/>
</dbReference>
<dbReference type="InterPro" id="IPR050085">
    <property type="entry name" value="AGPR"/>
</dbReference>
<name>A0A424YZ57_9BACT</name>
<evidence type="ECO:0000313" key="13">
    <source>
        <dbReference type="Proteomes" id="UP000286095"/>
    </source>
</evidence>
<keyword evidence="2 7" id="KW-0055">Arginine biosynthesis</keyword>